<evidence type="ECO:0000313" key="2">
    <source>
        <dbReference type="Proteomes" id="UP001305779"/>
    </source>
</evidence>
<proteinExistence type="predicted"/>
<gene>
    <name evidence="1" type="ORF">PRZ48_008760</name>
</gene>
<keyword evidence="2" id="KW-1185">Reference proteome</keyword>
<name>A0ABR0EH61_ZASCE</name>
<dbReference type="InterPro" id="IPR038071">
    <property type="entry name" value="UROD/MetE-like_sf"/>
</dbReference>
<reference evidence="1 2" key="1">
    <citation type="journal article" date="2023" name="G3 (Bethesda)">
        <title>A chromosome-level genome assembly of Zasmidium syzygii isolated from banana leaves.</title>
        <authorList>
            <person name="van Westerhoven A.C."/>
            <person name="Mehrabi R."/>
            <person name="Talebi R."/>
            <person name="Steentjes M.B.F."/>
            <person name="Corcolon B."/>
            <person name="Chong P.A."/>
            <person name="Kema G.H.J."/>
            <person name="Seidl M.F."/>
        </authorList>
    </citation>
    <scope>NUCLEOTIDE SEQUENCE [LARGE SCALE GENOMIC DNA]</scope>
    <source>
        <strain evidence="1 2">P124</strain>
    </source>
</reference>
<dbReference type="Proteomes" id="UP001305779">
    <property type="component" value="Unassembled WGS sequence"/>
</dbReference>
<dbReference type="SUPFAM" id="SSF51726">
    <property type="entry name" value="UROD/MetE-like"/>
    <property type="match status" value="1"/>
</dbReference>
<evidence type="ECO:0008006" key="3">
    <source>
        <dbReference type="Google" id="ProtNLM"/>
    </source>
</evidence>
<evidence type="ECO:0000313" key="1">
    <source>
        <dbReference type="EMBL" id="KAK4500571.1"/>
    </source>
</evidence>
<protein>
    <recommendedName>
        <fullName evidence="3">Cobalamin-independent methionine synthase MetE C-terminal/archaeal domain-containing protein</fullName>
    </recommendedName>
</protein>
<comment type="caution">
    <text evidence="1">The sequence shown here is derived from an EMBL/GenBank/DDBJ whole genome shotgun (WGS) entry which is preliminary data.</text>
</comment>
<organism evidence="1 2">
    <name type="scientific">Zasmidium cellare</name>
    <name type="common">Wine cellar mold</name>
    <name type="synonym">Racodium cellare</name>
    <dbReference type="NCBI Taxonomy" id="395010"/>
    <lineage>
        <taxon>Eukaryota</taxon>
        <taxon>Fungi</taxon>
        <taxon>Dikarya</taxon>
        <taxon>Ascomycota</taxon>
        <taxon>Pezizomycotina</taxon>
        <taxon>Dothideomycetes</taxon>
        <taxon>Dothideomycetidae</taxon>
        <taxon>Mycosphaerellales</taxon>
        <taxon>Mycosphaerellaceae</taxon>
        <taxon>Zasmidium</taxon>
    </lineage>
</organism>
<dbReference type="Gene3D" id="3.20.20.210">
    <property type="match status" value="1"/>
</dbReference>
<accession>A0ABR0EH61</accession>
<dbReference type="EMBL" id="JAXOVC010000006">
    <property type="protein sequence ID" value="KAK4500571.1"/>
    <property type="molecule type" value="Genomic_DNA"/>
</dbReference>
<sequence>MSNPTPVHFVGSLPLPNAAAAFDHINSALPDPGILKRITDGETGARSLFVLWQSSVFRDAGLGPVLMNTFKPDGWKCHSKQEVEATMQGMPPLQTQYDIEAIKSYETFRELREKGKIPGDVKFQVSIPAPDNFLATQVQPDFQAPLAPLYHEALIRAIRNMQDHIPHEHLAIQLDVAHEMSLLHDAVYKEFLGPVAYLPVKSGKQVVMPIIVDKIVRMANAVERDVELGFHFCYGDAFDKHFLEPTDTAMIAEVAVEILSRLRRPVTWIHFPVPKDRIDEAYFTPLKATLMPKLDCSTELYAGLIHPHDLEGTKKRLAVARKVLGNNIGISTECGLGRKNQEWLDSVLEIARAVQ</sequence>